<dbReference type="Proteomes" id="UP000475325">
    <property type="component" value="Unassembled WGS sequence"/>
</dbReference>
<evidence type="ECO:0000256" key="2">
    <source>
        <dbReference type="ARBA" id="ARBA00022786"/>
    </source>
</evidence>
<protein>
    <recommendedName>
        <fullName evidence="3">Ubiquitin-conjugating enzyme E2 2</fullName>
    </recommendedName>
    <alternativeName>
        <fullName evidence="5">E2 ubiquitin-conjugating enzyme 2</fullName>
    </alternativeName>
    <alternativeName>
        <fullName evidence="6">Ubiquitin carrier protein UBC2</fullName>
    </alternativeName>
    <alternativeName>
        <fullName evidence="4">Ubiquitin-protein ligase UBC2</fullName>
    </alternativeName>
</protein>
<dbReference type="InterPro" id="IPR016135">
    <property type="entry name" value="UBQ-conjugating_enzyme/RWD"/>
</dbReference>
<evidence type="ECO:0000256" key="3">
    <source>
        <dbReference type="ARBA" id="ARBA00039884"/>
    </source>
</evidence>
<dbReference type="EMBL" id="WIQZ01000080">
    <property type="protein sequence ID" value="KAF3126995.1"/>
    <property type="molecule type" value="Genomic_DNA"/>
</dbReference>
<dbReference type="EMBL" id="WIQW01000031">
    <property type="protein sequence ID" value="KAF3098538.1"/>
    <property type="molecule type" value="Genomic_DNA"/>
</dbReference>
<evidence type="ECO:0000256" key="8">
    <source>
        <dbReference type="SAM" id="MobiDB-lite"/>
    </source>
</evidence>
<accession>A0A7C8J6S3</accession>
<feature type="compositionally biased region" description="Low complexity" evidence="8">
    <location>
        <begin position="260"/>
        <end position="273"/>
    </location>
</feature>
<feature type="domain" description="UBC core" evidence="9">
    <location>
        <begin position="3"/>
        <end position="151"/>
    </location>
</feature>
<comment type="caution">
    <text evidence="10">The sequence shown here is derived from an EMBL/GenBank/DDBJ whole genome shotgun (WGS) entry which is preliminary data.</text>
</comment>
<feature type="compositionally biased region" description="Low complexity" evidence="8">
    <location>
        <begin position="363"/>
        <end position="394"/>
    </location>
</feature>
<dbReference type="Pfam" id="PF00179">
    <property type="entry name" value="UQ_con"/>
    <property type="match status" value="1"/>
</dbReference>
<evidence type="ECO:0000313" key="10">
    <source>
        <dbReference type="EMBL" id="KAF3098538.1"/>
    </source>
</evidence>
<evidence type="ECO:0000256" key="4">
    <source>
        <dbReference type="ARBA" id="ARBA00041569"/>
    </source>
</evidence>
<evidence type="ECO:0000256" key="7">
    <source>
        <dbReference type="PROSITE-ProRule" id="PRU10133"/>
    </source>
</evidence>
<dbReference type="PROSITE" id="PS00183">
    <property type="entry name" value="UBC_1"/>
    <property type="match status" value="1"/>
</dbReference>
<evidence type="ECO:0000313" key="11">
    <source>
        <dbReference type="EMBL" id="KAF3126995.1"/>
    </source>
</evidence>
<dbReference type="Proteomes" id="UP000480548">
    <property type="component" value="Unassembled WGS sequence"/>
</dbReference>
<dbReference type="SUPFAM" id="SSF54495">
    <property type="entry name" value="UBC-like"/>
    <property type="match status" value="1"/>
</dbReference>
<keyword evidence="1" id="KW-0808">Transferase</keyword>
<proteinExistence type="predicted"/>
<dbReference type="SMART" id="SM00212">
    <property type="entry name" value="UBCc"/>
    <property type="match status" value="1"/>
</dbReference>
<name>A0A7C8J6S3_ORBOL</name>
<feature type="compositionally biased region" description="Low complexity" evidence="8">
    <location>
        <begin position="190"/>
        <end position="206"/>
    </location>
</feature>
<dbReference type="InterPro" id="IPR000608">
    <property type="entry name" value="UBC"/>
</dbReference>
<feature type="compositionally biased region" description="Polar residues" evidence="8">
    <location>
        <begin position="220"/>
        <end position="231"/>
    </location>
</feature>
<dbReference type="Gene3D" id="3.10.110.10">
    <property type="entry name" value="Ubiquitin Conjugating Enzyme"/>
    <property type="match status" value="1"/>
</dbReference>
<evidence type="ECO:0000313" key="12">
    <source>
        <dbReference type="Proteomes" id="UP000475325"/>
    </source>
</evidence>
<dbReference type="PANTHER" id="PTHR24067">
    <property type="entry name" value="UBIQUITIN-CONJUGATING ENZYME E2"/>
    <property type="match status" value="1"/>
</dbReference>
<feature type="compositionally biased region" description="Basic and acidic residues" evidence="8">
    <location>
        <begin position="348"/>
        <end position="357"/>
    </location>
</feature>
<feature type="compositionally biased region" description="Polar residues" evidence="8">
    <location>
        <begin position="239"/>
        <end position="251"/>
    </location>
</feature>
<evidence type="ECO:0000256" key="1">
    <source>
        <dbReference type="ARBA" id="ARBA00022679"/>
    </source>
</evidence>
<dbReference type="GO" id="GO:0016740">
    <property type="term" value="F:transferase activity"/>
    <property type="evidence" value="ECO:0007669"/>
    <property type="project" value="UniProtKB-KW"/>
</dbReference>
<keyword evidence="2" id="KW-0833">Ubl conjugation pathway</keyword>
<sequence>MAKQFRRLAAEHAAIEESPPPDYILPEGAHDDLVLLHAILVGPVGTPYDTGAFRITIKCTDTYPNTPPTANFKTKIWHPNVDEKTGEVCVDTLKTSWTPTTTLRDVLEVIRSLLIHPNPSSALNSEAGLLAEEDFKAFARQAKLMTKIYASIPADLKTKVKTMRQKADEEGKALGSAPTTPVSKHKKNVSASSSRKPASAAKPTKSSSEEQQPAVASASKEGTSHANNVLHTPTKEHSNPQATPHANNVLHTPTKEHSNPQATPYTPTPTASKPAKEATDSARTTTTGKENAAVDPVSSPVRSNARRSRSSSPLGKRTFDEANEEGSLETDIRGEVDRTMSPPPAKRRSMEVNRPETLKNSVEKPQQQQKQQPEQPQQKVPKGVVYSKGMMAKGKAPKGLKRL</sequence>
<reference evidence="12 13" key="1">
    <citation type="submission" date="2019-06" db="EMBL/GenBank/DDBJ databases">
        <authorList>
            <person name="Palmer J.M."/>
        </authorList>
    </citation>
    <scope>NUCLEOTIDE SEQUENCE [LARGE SCALE GENOMIC DNA]</scope>
    <source>
        <strain evidence="10 12">TWF102</strain>
        <strain evidence="11 13">TWF703</strain>
    </source>
</reference>
<evidence type="ECO:0000313" key="13">
    <source>
        <dbReference type="Proteomes" id="UP000480548"/>
    </source>
</evidence>
<feature type="active site" description="Glycyl thioester intermediate" evidence="7">
    <location>
        <position position="89"/>
    </location>
</feature>
<feature type="region of interest" description="Disordered" evidence="8">
    <location>
        <begin position="163"/>
        <end position="403"/>
    </location>
</feature>
<gene>
    <name evidence="10" type="ORF">TWF102_006095</name>
    <name evidence="11" type="ORF">TWF703_010286</name>
</gene>
<evidence type="ECO:0000256" key="6">
    <source>
        <dbReference type="ARBA" id="ARBA00042190"/>
    </source>
</evidence>
<dbReference type="InterPro" id="IPR023313">
    <property type="entry name" value="UBQ-conjugating_AS"/>
</dbReference>
<dbReference type="InterPro" id="IPR050113">
    <property type="entry name" value="Ub_conjugating_enzyme"/>
</dbReference>
<dbReference type="PROSITE" id="PS50127">
    <property type="entry name" value="UBC_2"/>
    <property type="match status" value="1"/>
</dbReference>
<evidence type="ECO:0000256" key="5">
    <source>
        <dbReference type="ARBA" id="ARBA00042179"/>
    </source>
</evidence>
<evidence type="ECO:0000259" key="9">
    <source>
        <dbReference type="PROSITE" id="PS50127"/>
    </source>
</evidence>
<dbReference type="AlphaFoldDB" id="A0A7C8J6S3"/>
<organism evidence="10 12">
    <name type="scientific">Orbilia oligospora</name>
    <name type="common">Nematode-trapping fungus</name>
    <name type="synonym">Arthrobotrys oligospora</name>
    <dbReference type="NCBI Taxonomy" id="2813651"/>
    <lineage>
        <taxon>Eukaryota</taxon>
        <taxon>Fungi</taxon>
        <taxon>Dikarya</taxon>
        <taxon>Ascomycota</taxon>
        <taxon>Pezizomycotina</taxon>
        <taxon>Orbiliomycetes</taxon>
        <taxon>Orbiliales</taxon>
        <taxon>Orbiliaceae</taxon>
        <taxon>Orbilia</taxon>
    </lineage>
</organism>